<keyword evidence="1" id="KW-0597">Phosphoprotein</keyword>
<feature type="region of interest" description="Disordered" evidence="2">
    <location>
        <begin position="101"/>
        <end position="120"/>
    </location>
</feature>
<protein>
    <recommendedName>
        <fullName evidence="3">CS domain-containing protein</fullName>
    </recommendedName>
</protein>
<comment type="caution">
    <text evidence="4">The sequence shown here is derived from an EMBL/GenBank/DDBJ whole genome shotgun (WGS) entry which is preliminary data.</text>
</comment>
<dbReference type="Proteomes" id="UP000789595">
    <property type="component" value="Unassembled WGS sequence"/>
</dbReference>
<name>A0A8J2SCW8_9STRA</name>
<evidence type="ECO:0000313" key="5">
    <source>
        <dbReference type="Proteomes" id="UP000789595"/>
    </source>
</evidence>
<keyword evidence="5" id="KW-1185">Reference proteome</keyword>
<dbReference type="InterPro" id="IPR007052">
    <property type="entry name" value="CS_dom"/>
</dbReference>
<dbReference type="GO" id="GO:0006457">
    <property type="term" value="P:protein folding"/>
    <property type="evidence" value="ECO:0007669"/>
    <property type="project" value="TreeGrafter"/>
</dbReference>
<dbReference type="InterPro" id="IPR037898">
    <property type="entry name" value="NudC_fam"/>
</dbReference>
<accession>A0A8J2SCW8</accession>
<dbReference type="PANTHER" id="PTHR12356">
    <property type="entry name" value="NUCLEAR MOVEMENT PROTEIN NUDC"/>
    <property type="match status" value="1"/>
</dbReference>
<dbReference type="InterPro" id="IPR008978">
    <property type="entry name" value="HSP20-like_chaperone"/>
</dbReference>
<proteinExistence type="predicted"/>
<dbReference type="GO" id="GO:0005737">
    <property type="term" value="C:cytoplasm"/>
    <property type="evidence" value="ECO:0007669"/>
    <property type="project" value="TreeGrafter"/>
</dbReference>
<dbReference type="CDD" id="cd06467">
    <property type="entry name" value="p23_NUDC_like"/>
    <property type="match status" value="1"/>
</dbReference>
<dbReference type="Pfam" id="PF14050">
    <property type="entry name" value="Nudc_N"/>
    <property type="match status" value="1"/>
</dbReference>
<dbReference type="AlphaFoldDB" id="A0A8J2SCW8"/>
<dbReference type="GO" id="GO:0051082">
    <property type="term" value="F:unfolded protein binding"/>
    <property type="evidence" value="ECO:0007669"/>
    <property type="project" value="TreeGrafter"/>
</dbReference>
<dbReference type="Pfam" id="PF04969">
    <property type="entry name" value="CS"/>
    <property type="match status" value="1"/>
</dbReference>
<sequence>MPTEQELDQIFLAAAERAGGIQPLLTSFFGFLHRRTDFYIEHGGVKGRAYDAGFAPGQAEAMVRAAFMAHPTRPLEGSNVERSAAAHRAGCEATLVERARDRKARAPAPAPAPAARGADGRYDGVRYTDDGVQIPVGNGGIAATHSWTQTLYETTVTIDVPAATKAKDVACKISARGLTLDIAGGAVSLAGNWYDVIDAGASCWTLDRPGRDRACLVLTLEKTQETWWRSVFKDAPKADQIDAQKVDSTKRMDEYDEKTQAGIRKCMFDQRQRRRGLPTSEESQVDSILESAKNLPNSPFRTDGPPPDLYPPAPPTP</sequence>
<dbReference type="InterPro" id="IPR025934">
    <property type="entry name" value="NudC_N_dom"/>
</dbReference>
<evidence type="ECO:0000256" key="2">
    <source>
        <dbReference type="SAM" id="MobiDB-lite"/>
    </source>
</evidence>
<dbReference type="OrthoDB" id="416217at2759"/>
<evidence type="ECO:0000256" key="1">
    <source>
        <dbReference type="ARBA" id="ARBA00022553"/>
    </source>
</evidence>
<reference evidence="4" key="1">
    <citation type="submission" date="2021-11" db="EMBL/GenBank/DDBJ databases">
        <authorList>
            <consortium name="Genoscope - CEA"/>
            <person name="William W."/>
        </authorList>
    </citation>
    <scope>NUCLEOTIDE SEQUENCE</scope>
</reference>
<feature type="domain" description="CS" evidence="3">
    <location>
        <begin position="140"/>
        <end position="232"/>
    </location>
</feature>
<gene>
    <name evidence="4" type="ORF">PECAL_2P00110</name>
</gene>
<feature type="region of interest" description="Disordered" evidence="2">
    <location>
        <begin position="269"/>
        <end position="317"/>
    </location>
</feature>
<dbReference type="PANTHER" id="PTHR12356:SF17">
    <property type="entry name" value="CS DOMAIN-CONTAINING PROTEIN"/>
    <property type="match status" value="1"/>
</dbReference>
<organism evidence="4 5">
    <name type="scientific">Pelagomonas calceolata</name>
    <dbReference type="NCBI Taxonomy" id="35677"/>
    <lineage>
        <taxon>Eukaryota</taxon>
        <taxon>Sar</taxon>
        <taxon>Stramenopiles</taxon>
        <taxon>Ochrophyta</taxon>
        <taxon>Pelagophyceae</taxon>
        <taxon>Pelagomonadales</taxon>
        <taxon>Pelagomonadaceae</taxon>
        <taxon>Pelagomonas</taxon>
    </lineage>
</organism>
<evidence type="ECO:0000313" key="4">
    <source>
        <dbReference type="EMBL" id="CAH0367017.1"/>
    </source>
</evidence>
<dbReference type="PROSITE" id="PS51203">
    <property type="entry name" value="CS"/>
    <property type="match status" value="1"/>
</dbReference>
<feature type="compositionally biased region" description="Pro residues" evidence="2">
    <location>
        <begin position="304"/>
        <end position="317"/>
    </location>
</feature>
<dbReference type="SUPFAM" id="SSF49764">
    <property type="entry name" value="HSP20-like chaperones"/>
    <property type="match status" value="1"/>
</dbReference>
<dbReference type="Gene3D" id="2.60.40.790">
    <property type="match status" value="1"/>
</dbReference>
<dbReference type="EMBL" id="CAKKNE010000002">
    <property type="protein sequence ID" value="CAH0367017.1"/>
    <property type="molecule type" value="Genomic_DNA"/>
</dbReference>
<evidence type="ECO:0000259" key="3">
    <source>
        <dbReference type="PROSITE" id="PS51203"/>
    </source>
</evidence>